<evidence type="ECO:0000256" key="1">
    <source>
        <dbReference type="SAM" id="MobiDB-lite"/>
    </source>
</evidence>
<proteinExistence type="predicted"/>
<dbReference type="PROSITE" id="PS51257">
    <property type="entry name" value="PROKAR_LIPOPROTEIN"/>
    <property type="match status" value="1"/>
</dbReference>
<evidence type="ECO:0000256" key="2">
    <source>
        <dbReference type="SAM" id="SignalP"/>
    </source>
</evidence>
<feature type="compositionally biased region" description="Basic and acidic residues" evidence="1">
    <location>
        <begin position="73"/>
        <end position="84"/>
    </location>
</feature>
<feature type="region of interest" description="Disordered" evidence="1">
    <location>
        <begin position="27"/>
        <end position="84"/>
    </location>
</feature>
<feature type="compositionally biased region" description="Basic and acidic residues" evidence="1">
    <location>
        <begin position="37"/>
        <end position="51"/>
    </location>
</feature>
<dbReference type="AlphaFoldDB" id="A0A4R5VIN6"/>
<accession>A0A4R5VIN6</accession>
<protein>
    <recommendedName>
        <fullName evidence="5">Lipoprotein</fullName>
    </recommendedName>
</protein>
<feature type="signal peptide" evidence="2">
    <location>
        <begin position="1"/>
        <end position="24"/>
    </location>
</feature>
<dbReference type="Proteomes" id="UP000295132">
    <property type="component" value="Unassembled WGS sequence"/>
</dbReference>
<organism evidence="3 4">
    <name type="scientific">Bacillus salipaludis</name>
    <dbReference type="NCBI Taxonomy" id="2547811"/>
    <lineage>
        <taxon>Bacteria</taxon>
        <taxon>Bacillati</taxon>
        <taxon>Bacillota</taxon>
        <taxon>Bacilli</taxon>
        <taxon>Bacillales</taxon>
        <taxon>Bacillaceae</taxon>
        <taxon>Bacillus</taxon>
    </lineage>
</organism>
<feature type="chain" id="PRO_5038742858" description="Lipoprotein" evidence="2">
    <location>
        <begin position="25"/>
        <end position="194"/>
    </location>
</feature>
<evidence type="ECO:0008006" key="5">
    <source>
        <dbReference type="Google" id="ProtNLM"/>
    </source>
</evidence>
<dbReference type="EMBL" id="SMYO01000032">
    <property type="protein sequence ID" value="TDK55374.1"/>
    <property type="molecule type" value="Genomic_DNA"/>
</dbReference>
<keyword evidence="2" id="KW-0732">Signal</keyword>
<gene>
    <name evidence="3" type="ORF">E2K98_28340</name>
</gene>
<sequence length="194" mass="22592">MKKNLFLLLAGTVLSAMVLGACNANTDNRITPQRINNPDRNDRNLDNDLDRNNINNDLNEHDNDLNNNYYDPSEDKNTDTDKDFIKDRNTKQEDIIEDDIDRNDRDNKDVIRKKQAFDKIPLYGKSLSIQEGLILVKVTKTIRKNMVPKVPKIIQKRKYQNIQPNLNKLVDITPAYISPFYKFLSNDFKYKSTS</sequence>
<reference evidence="3 4" key="1">
    <citation type="submission" date="2019-03" db="EMBL/GenBank/DDBJ databases">
        <title>Bacillus niacini sp. nov. a Nicotinate-Metabolizing Mesophile Isolated from Soil.</title>
        <authorList>
            <person name="Zhang G."/>
        </authorList>
    </citation>
    <scope>NUCLEOTIDE SEQUENCE [LARGE SCALE GENOMIC DNA]</scope>
    <source>
        <strain evidence="3 4">WN066</strain>
    </source>
</reference>
<evidence type="ECO:0000313" key="4">
    <source>
        <dbReference type="Proteomes" id="UP000295132"/>
    </source>
</evidence>
<name>A0A4R5VIN6_9BACI</name>
<comment type="caution">
    <text evidence="3">The sequence shown here is derived from an EMBL/GenBank/DDBJ whole genome shotgun (WGS) entry which is preliminary data.</text>
</comment>
<evidence type="ECO:0000313" key="3">
    <source>
        <dbReference type="EMBL" id="TDK55374.1"/>
    </source>
</evidence>
<dbReference type="RefSeq" id="WP_133340100.1">
    <property type="nucleotide sequence ID" value="NZ_SMYO01000032.1"/>
</dbReference>